<accession>A0A699GIH4</accession>
<feature type="compositionally biased region" description="Basic and acidic residues" evidence="1">
    <location>
        <begin position="324"/>
        <end position="336"/>
    </location>
</feature>
<proteinExistence type="predicted"/>
<organism evidence="2">
    <name type="scientific">Tanacetum cinerariifolium</name>
    <name type="common">Dalmatian daisy</name>
    <name type="synonym">Chrysanthemum cinerariifolium</name>
    <dbReference type="NCBI Taxonomy" id="118510"/>
    <lineage>
        <taxon>Eukaryota</taxon>
        <taxon>Viridiplantae</taxon>
        <taxon>Streptophyta</taxon>
        <taxon>Embryophyta</taxon>
        <taxon>Tracheophyta</taxon>
        <taxon>Spermatophyta</taxon>
        <taxon>Magnoliopsida</taxon>
        <taxon>eudicotyledons</taxon>
        <taxon>Gunneridae</taxon>
        <taxon>Pentapetalae</taxon>
        <taxon>asterids</taxon>
        <taxon>campanulids</taxon>
        <taxon>Asterales</taxon>
        <taxon>Asteraceae</taxon>
        <taxon>Asteroideae</taxon>
        <taxon>Anthemideae</taxon>
        <taxon>Anthemidinae</taxon>
        <taxon>Tanacetum</taxon>
    </lineage>
</organism>
<gene>
    <name evidence="2" type="ORF">Tci_001378</name>
</gene>
<evidence type="ECO:0000256" key="1">
    <source>
        <dbReference type="SAM" id="MobiDB-lite"/>
    </source>
</evidence>
<feature type="region of interest" description="Disordered" evidence="1">
    <location>
        <begin position="49"/>
        <end position="69"/>
    </location>
</feature>
<name>A0A699GIH4_TANCI</name>
<dbReference type="EMBL" id="BKCJ010000065">
    <property type="protein sequence ID" value="GEU29400.1"/>
    <property type="molecule type" value="Genomic_DNA"/>
</dbReference>
<evidence type="ECO:0000313" key="2">
    <source>
        <dbReference type="EMBL" id="GEU29400.1"/>
    </source>
</evidence>
<protein>
    <recommendedName>
        <fullName evidence="3">Retrovirus-related Pol polyprotein from transposon TNT 1-94</fullName>
    </recommendedName>
</protein>
<feature type="region of interest" description="Disordered" evidence="1">
    <location>
        <begin position="305"/>
        <end position="341"/>
    </location>
</feature>
<comment type="caution">
    <text evidence="2">The sequence shown here is derived from an EMBL/GenBank/DDBJ whole genome shotgun (WGS) entry which is preliminary data.</text>
</comment>
<sequence length="614" mass="69691">MIVYSLLTRTNIDIKETIFSDLVTRLTDTPEKSYMAYLRLLSTSIKESTRKSKPFLEGKPIDPQDSERNKKLADMGFPAIIGFDHLASGSKYQTSMMKSYVGEDMEIDKPKEIEESSQPSPQTDEELHTTEHHSPPPESSKPEHKEGAAAYADLHAKVKDFTNESLYTTAQTEIALNNGENPSSSIFQILFQANLEQNERQLVIYREAPSWPEGEPKEIVTREEVQDPHITLVSVTPITTISSVPTLIISEVIRTTTVVEVLVNESSSTPKVTDSAPKVTPPKLAVPKTQVGNLICMDIAKITRKEPKTRQKRKRKDSSFTIPKIDKGRGIAKETNDSPPKLTKALRTLHPDQDAPVMIDYEIDGQIVKLTGDQLGEILDKKEKMEKAALNAEDFLKHHDAHLKVYNDKLRKKAKLKKKMYDDYVWIMNNRRKRGKITNIHIYPRSNPISVKIYRNNNKRDFEVYKVFRFGDLNLSEWDELGAILLTKTNKCVPNMLNTLSKKCEILKEIAKTLKIDEKLPLPEQDPSLPSNKKIKAMELEPETYIAGMDCNGSLLEGVTFVNTKAIEELKDGMFFIDVFGDKSFQRVGDIHKIDTETLFGYKMMAFNDKTVLN</sequence>
<reference evidence="2" key="1">
    <citation type="journal article" date="2019" name="Sci. Rep.">
        <title>Draft genome of Tanacetum cinerariifolium, the natural source of mosquito coil.</title>
        <authorList>
            <person name="Yamashiro T."/>
            <person name="Shiraishi A."/>
            <person name="Satake H."/>
            <person name="Nakayama K."/>
        </authorList>
    </citation>
    <scope>NUCLEOTIDE SEQUENCE</scope>
</reference>
<feature type="compositionally biased region" description="Basic and acidic residues" evidence="1">
    <location>
        <begin position="125"/>
        <end position="146"/>
    </location>
</feature>
<feature type="region of interest" description="Disordered" evidence="1">
    <location>
        <begin position="112"/>
        <end position="146"/>
    </location>
</feature>
<dbReference type="AlphaFoldDB" id="A0A699GIH4"/>
<evidence type="ECO:0008006" key="3">
    <source>
        <dbReference type="Google" id="ProtNLM"/>
    </source>
</evidence>